<evidence type="ECO:0000256" key="3">
    <source>
        <dbReference type="RuleBase" id="RU003560"/>
    </source>
</evidence>
<dbReference type="SUPFAM" id="SSF53383">
    <property type="entry name" value="PLP-dependent transferases"/>
    <property type="match status" value="1"/>
</dbReference>
<dbReference type="InterPro" id="IPR015422">
    <property type="entry name" value="PyrdxlP-dep_Trfase_small"/>
</dbReference>
<dbReference type="OrthoDB" id="9801052at2"/>
<dbReference type="GO" id="GO:0008483">
    <property type="term" value="F:transaminase activity"/>
    <property type="evidence" value="ECO:0007669"/>
    <property type="project" value="InterPro"/>
</dbReference>
<dbReference type="InterPro" id="IPR015424">
    <property type="entry name" value="PyrdxlP-dep_Trfase"/>
</dbReference>
<evidence type="ECO:0000256" key="1">
    <source>
        <dbReference type="ARBA" id="ARBA00001933"/>
    </source>
</evidence>
<dbReference type="InterPro" id="IPR015421">
    <property type="entry name" value="PyrdxlP-dep_Trfase_major"/>
</dbReference>
<comment type="caution">
    <text evidence="4">The sequence shown here is derived from an EMBL/GenBank/DDBJ whole genome shotgun (WGS) entry which is preliminary data.</text>
</comment>
<gene>
    <name evidence="4" type="ORF">CLV43_106219</name>
</gene>
<proteinExistence type="inferred from homology"/>
<evidence type="ECO:0000313" key="5">
    <source>
        <dbReference type="Proteomes" id="UP000239494"/>
    </source>
</evidence>
<dbReference type="InterPro" id="IPR049704">
    <property type="entry name" value="Aminotrans_3_PPA_site"/>
</dbReference>
<dbReference type="GO" id="GO:0030170">
    <property type="term" value="F:pyridoxal phosphate binding"/>
    <property type="evidence" value="ECO:0007669"/>
    <property type="project" value="InterPro"/>
</dbReference>
<evidence type="ECO:0000313" key="4">
    <source>
        <dbReference type="EMBL" id="PRY40483.1"/>
    </source>
</evidence>
<dbReference type="Pfam" id="PF00202">
    <property type="entry name" value="Aminotran_3"/>
    <property type="match status" value="1"/>
</dbReference>
<comment type="cofactor">
    <cofactor evidence="1">
        <name>pyridoxal 5'-phosphate</name>
        <dbReference type="ChEBI" id="CHEBI:597326"/>
    </cofactor>
</comment>
<protein>
    <submittedName>
        <fullName evidence="4">Glutamate-1-semialdehyde 2,1-aminomutase</fullName>
    </submittedName>
</protein>
<dbReference type="Gene3D" id="3.40.640.10">
    <property type="entry name" value="Type I PLP-dependent aspartate aminotransferase-like (Major domain)"/>
    <property type="match status" value="1"/>
</dbReference>
<dbReference type="PANTHER" id="PTHR43713:SF3">
    <property type="entry name" value="GLUTAMATE-1-SEMIALDEHYDE 2,1-AMINOMUTASE 1, CHLOROPLASTIC-RELATED"/>
    <property type="match status" value="1"/>
</dbReference>
<dbReference type="Gene3D" id="3.90.1150.10">
    <property type="entry name" value="Aspartate Aminotransferase, domain 1"/>
    <property type="match status" value="1"/>
</dbReference>
<sequence length="422" mass="46073">MSIDAHPRYTESRKLLERGRRVIPHGIWGHNRIPSSYDPDAMPWFADRAEGARMRDVDGNWYIDYICGYGAMINGYARPEIDAAVREQSAKGSTLSHATARSIELAETLVDLVPEMTWTSWGNSGSDATWSALVIARAHTGRSLVACVEGAYHGMHGWGGLSNPPGGRIADDVQSVRSIRWNDIADLDRLFTAHGDQLAAVVVTPFHHPMADEAILPDRAWINALHAHCERAGTLLISDDVRAGFRLALSGSHTVFGFRPDLVCFSKGLGNGWPLAAVLGTERLRSAAESVFVAGTFWNSASSMAAAITNIRILREEDGVEKMRRSGESLSSGLLALSERLGAPLRVTGPPAMPTVTAKGDHDLTWRRRFAVHMAEQGVLIHLSHNWALSTAHDAETVEETLAHAEVALQRTLEEVELPTAM</sequence>
<organism evidence="4 5">
    <name type="scientific">Umezawaea tangerina</name>
    <dbReference type="NCBI Taxonomy" id="84725"/>
    <lineage>
        <taxon>Bacteria</taxon>
        <taxon>Bacillati</taxon>
        <taxon>Actinomycetota</taxon>
        <taxon>Actinomycetes</taxon>
        <taxon>Pseudonocardiales</taxon>
        <taxon>Pseudonocardiaceae</taxon>
        <taxon>Umezawaea</taxon>
    </lineage>
</organism>
<name>A0A2T0T4C4_9PSEU</name>
<keyword evidence="5" id="KW-1185">Reference proteome</keyword>
<comment type="similarity">
    <text evidence="3">Belongs to the class-III pyridoxal-phosphate-dependent aminotransferase family.</text>
</comment>
<evidence type="ECO:0000256" key="2">
    <source>
        <dbReference type="ARBA" id="ARBA00022898"/>
    </source>
</evidence>
<dbReference type="AlphaFoldDB" id="A0A2T0T4C4"/>
<dbReference type="EMBL" id="PVTF01000006">
    <property type="protein sequence ID" value="PRY40483.1"/>
    <property type="molecule type" value="Genomic_DNA"/>
</dbReference>
<keyword evidence="2 3" id="KW-0663">Pyridoxal phosphate</keyword>
<dbReference type="PROSITE" id="PS00600">
    <property type="entry name" value="AA_TRANSFER_CLASS_3"/>
    <property type="match status" value="1"/>
</dbReference>
<dbReference type="RefSeq" id="WP_106189033.1">
    <property type="nucleotide sequence ID" value="NZ_PVTF01000006.1"/>
</dbReference>
<dbReference type="InterPro" id="IPR005814">
    <property type="entry name" value="Aminotrans_3"/>
</dbReference>
<dbReference type="PANTHER" id="PTHR43713">
    <property type="entry name" value="GLUTAMATE-1-SEMIALDEHYDE 2,1-AMINOMUTASE"/>
    <property type="match status" value="1"/>
</dbReference>
<reference evidence="4 5" key="1">
    <citation type="submission" date="2018-03" db="EMBL/GenBank/DDBJ databases">
        <title>Genomic Encyclopedia of Archaeal and Bacterial Type Strains, Phase II (KMG-II): from individual species to whole genera.</title>
        <authorList>
            <person name="Goeker M."/>
        </authorList>
    </citation>
    <scope>NUCLEOTIDE SEQUENCE [LARGE SCALE GENOMIC DNA]</scope>
    <source>
        <strain evidence="4 5">DSM 44720</strain>
    </source>
</reference>
<accession>A0A2T0T4C4</accession>
<dbReference type="Proteomes" id="UP000239494">
    <property type="component" value="Unassembled WGS sequence"/>
</dbReference>